<evidence type="ECO:0000313" key="3">
    <source>
        <dbReference type="Proteomes" id="UP000769528"/>
    </source>
</evidence>
<organism evidence="2 3">
    <name type="scientific">Wickerhamomyces mucosus</name>
    <dbReference type="NCBI Taxonomy" id="1378264"/>
    <lineage>
        <taxon>Eukaryota</taxon>
        <taxon>Fungi</taxon>
        <taxon>Dikarya</taxon>
        <taxon>Ascomycota</taxon>
        <taxon>Saccharomycotina</taxon>
        <taxon>Saccharomycetes</taxon>
        <taxon>Phaffomycetales</taxon>
        <taxon>Wickerhamomycetaceae</taxon>
        <taxon>Wickerhamomyces</taxon>
    </lineage>
</organism>
<sequence length="343" mass="39324">MGQKSHCKTILTQSKDNSLEQRLVEMVSNLSKTLKTFSVGLFDQTNVRNLRKTSPNIQYLTDEKLKICDRGKDSFDHLLRARVEALEARKVIYRSIIPSLNSGLSKKPKTKKTMLKLNNSNRKVKFNSFNLSELDVDNKRNIVMSSPLRRAAKCFVSVLQKDVNKKYSKTYYQALVDFFELELISSYFTGKAERDKTPSDSSFEIDIHSIFRNTMQSIFTHFNQIDVDIKSEKTANNKLNERKSTERFRDIKISVTNDGVTITVKSYQGGYHEGNRKVPTEKDKMSLEAMDIALDECIICEYYHVFGKLPLQFIKSYDKRCTTSGGGTGEGRSLIKNRGKNKL</sequence>
<dbReference type="Proteomes" id="UP000769528">
    <property type="component" value="Unassembled WGS sequence"/>
</dbReference>
<evidence type="ECO:0000256" key="1">
    <source>
        <dbReference type="SAM" id="MobiDB-lite"/>
    </source>
</evidence>
<comment type="caution">
    <text evidence="2">The sequence shown here is derived from an EMBL/GenBank/DDBJ whole genome shotgun (WGS) entry which is preliminary data.</text>
</comment>
<dbReference type="EMBL" id="JAEUBF010001380">
    <property type="protein sequence ID" value="KAH3667742.1"/>
    <property type="molecule type" value="Genomic_DNA"/>
</dbReference>
<evidence type="ECO:0000313" key="2">
    <source>
        <dbReference type="EMBL" id="KAH3667742.1"/>
    </source>
</evidence>
<feature type="region of interest" description="Disordered" evidence="1">
    <location>
        <begin position="323"/>
        <end position="343"/>
    </location>
</feature>
<protein>
    <submittedName>
        <fullName evidence="2">Uncharacterized protein</fullName>
    </submittedName>
</protein>
<accession>A0A9P8P995</accession>
<gene>
    <name evidence="2" type="ORF">WICMUC_005274</name>
</gene>
<keyword evidence="3" id="KW-1185">Reference proteome</keyword>
<reference evidence="2" key="2">
    <citation type="submission" date="2021-01" db="EMBL/GenBank/DDBJ databases">
        <authorList>
            <person name="Schikora-Tamarit M.A."/>
        </authorList>
    </citation>
    <scope>NUCLEOTIDE SEQUENCE</scope>
    <source>
        <strain evidence="2">CBS6341</strain>
    </source>
</reference>
<dbReference type="AlphaFoldDB" id="A0A9P8P995"/>
<name>A0A9P8P995_9ASCO</name>
<reference evidence="2" key="1">
    <citation type="journal article" date="2021" name="Open Biol.">
        <title>Shared evolutionary footprints suggest mitochondrial oxidative damage underlies multiple complex I losses in fungi.</title>
        <authorList>
            <person name="Schikora-Tamarit M.A."/>
            <person name="Marcet-Houben M."/>
            <person name="Nosek J."/>
            <person name="Gabaldon T."/>
        </authorList>
    </citation>
    <scope>NUCLEOTIDE SEQUENCE</scope>
    <source>
        <strain evidence="2">CBS6341</strain>
    </source>
</reference>
<proteinExistence type="predicted"/>
<dbReference type="OrthoDB" id="10678095at2759"/>